<name>A0A3B0V167_9ZZZZ</name>
<dbReference type="GO" id="GO:0004657">
    <property type="term" value="F:proline dehydrogenase activity"/>
    <property type="evidence" value="ECO:0007669"/>
    <property type="project" value="UniProtKB-EC"/>
</dbReference>
<keyword evidence="2" id="KW-0520">NAD</keyword>
<dbReference type="InterPro" id="IPR016161">
    <property type="entry name" value="Ald_DH/histidinol_DH"/>
</dbReference>
<evidence type="ECO:0000256" key="1">
    <source>
        <dbReference type="ARBA" id="ARBA00023002"/>
    </source>
</evidence>
<dbReference type="AlphaFoldDB" id="A0A3B0V167"/>
<dbReference type="GO" id="GO:0009898">
    <property type="term" value="C:cytoplasmic side of plasma membrane"/>
    <property type="evidence" value="ECO:0007669"/>
    <property type="project" value="TreeGrafter"/>
</dbReference>
<accession>A0A3B0V167</accession>
<dbReference type="PANTHER" id="PTHR42862">
    <property type="entry name" value="DELTA-1-PYRROLINE-5-CARBOXYLATE DEHYDROGENASE 1, ISOFORM A-RELATED"/>
    <property type="match status" value="1"/>
</dbReference>
<dbReference type="PANTHER" id="PTHR42862:SF1">
    <property type="entry name" value="DELTA-1-PYRROLINE-5-CARBOXYLATE DEHYDROGENASE 2, ISOFORM A-RELATED"/>
    <property type="match status" value="1"/>
</dbReference>
<evidence type="ECO:0000313" key="3">
    <source>
        <dbReference type="EMBL" id="VAW34133.1"/>
    </source>
</evidence>
<dbReference type="InterPro" id="IPR016162">
    <property type="entry name" value="Ald_DH_N"/>
</dbReference>
<organism evidence="3">
    <name type="scientific">hydrothermal vent metagenome</name>
    <dbReference type="NCBI Taxonomy" id="652676"/>
    <lineage>
        <taxon>unclassified sequences</taxon>
        <taxon>metagenomes</taxon>
        <taxon>ecological metagenomes</taxon>
    </lineage>
</organism>
<evidence type="ECO:0000256" key="2">
    <source>
        <dbReference type="ARBA" id="ARBA00023027"/>
    </source>
</evidence>
<gene>
    <name evidence="3" type="ORF">MNBD_GAMMA01-1420</name>
</gene>
<reference evidence="3" key="1">
    <citation type="submission" date="2018-06" db="EMBL/GenBank/DDBJ databases">
        <authorList>
            <person name="Zhirakovskaya E."/>
        </authorList>
    </citation>
    <scope>NUCLEOTIDE SEQUENCE</scope>
</reference>
<dbReference type="EMBL" id="UOEW01000060">
    <property type="protein sequence ID" value="VAW34133.1"/>
    <property type="molecule type" value="Genomic_DNA"/>
</dbReference>
<dbReference type="EC" id="1.2.1.88" evidence="3"/>
<proteinExistence type="predicted"/>
<keyword evidence="1 3" id="KW-0560">Oxidoreductase</keyword>
<dbReference type="GO" id="GO:0010133">
    <property type="term" value="P:L-proline catabolic process to L-glutamate"/>
    <property type="evidence" value="ECO:0007669"/>
    <property type="project" value="TreeGrafter"/>
</dbReference>
<dbReference type="EC" id="1.5.5.2" evidence="3"/>
<protein>
    <submittedName>
        <fullName evidence="3">Proline dehydrogenase / Delta-1-pyrroline-5-carboxylate dehydrogenase</fullName>
        <ecNumber evidence="3">1.2.1.88</ecNumber>
        <ecNumber evidence="3">1.5.5.2</ecNumber>
    </submittedName>
</protein>
<dbReference type="GO" id="GO:0003842">
    <property type="term" value="F:L-glutamate gamma-semialdehyde dehydrogenase activity"/>
    <property type="evidence" value="ECO:0007669"/>
    <property type="project" value="UniProtKB-EC"/>
</dbReference>
<dbReference type="InterPro" id="IPR050485">
    <property type="entry name" value="Proline_metab_enzyme"/>
</dbReference>
<dbReference type="Gene3D" id="3.40.605.10">
    <property type="entry name" value="Aldehyde Dehydrogenase, Chain A, domain 1"/>
    <property type="match status" value="1"/>
</dbReference>
<dbReference type="SUPFAM" id="SSF53720">
    <property type="entry name" value="ALDH-like"/>
    <property type="match status" value="1"/>
</dbReference>
<sequence length="55" mass="5463">GAVVGVHPFGGMGLSGTGPKAGGPNYLESFMTEKTITNNIAAVGGNADLLEISED</sequence>
<feature type="non-terminal residue" evidence="3">
    <location>
        <position position="1"/>
    </location>
</feature>